<evidence type="ECO:0000313" key="3">
    <source>
        <dbReference type="Proteomes" id="UP000541610"/>
    </source>
</evidence>
<comment type="caution">
    <text evidence="2">The sequence shown here is derived from an EMBL/GenBank/DDBJ whole genome shotgun (WGS) entry which is preliminary data.</text>
</comment>
<evidence type="ECO:0000256" key="1">
    <source>
        <dbReference type="SAM" id="Phobius"/>
    </source>
</evidence>
<dbReference type="AlphaFoldDB" id="A0A7J6P1W9"/>
<name>A0A7J6P1W9_PEROL</name>
<gene>
    <name evidence="2" type="ORF">FOZ60_000656</name>
</gene>
<keyword evidence="1" id="KW-1133">Transmembrane helix</keyword>
<accession>A0A7J6P1W9</accession>
<evidence type="ECO:0000313" key="2">
    <source>
        <dbReference type="EMBL" id="KAF4690088.1"/>
    </source>
</evidence>
<keyword evidence="1" id="KW-0812">Transmembrane</keyword>
<proteinExistence type="predicted"/>
<organism evidence="2 3">
    <name type="scientific">Perkinsus olseni</name>
    <name type="common">Perkinsus atlanticus</name>
    <dbReference type="NCBI Taxonomy" id="32597"/>
    <lineage>
        <taxon>Eukaryota</taxon>
        <taxon>Sar</taxon>
        <taxon>Alveolata</taxon>
        <taxon>Perkinsozoa</taxon>
        <taxon>Perkinsea</taxon>
        <taxon>Perkinsida</taxon>
        <taxon>Perkinsidae</taxon>
        <taxon>Perkinsus</taxon>
    </lineage>
</organism>
<sequence length="335" mass="36854">MKDRESVAQDHHGYCHATNGAPTCLVPLIIIMTMAFLLLALFFAALLDNSAAPRTKAIIPSPVDVPPGMYISSSVPTGLGDIESVRMAVEYTEDKCVAKLTFRHALNDGSFEYCLFELTPRILRHVRMSHGVEKCYYFSHRLTIKVYAYLRSKTGKQWDANSTSVLLCKKSASTSSSTGLTLYLRASRGAGLPYSDLVQPVQLILQPTPYTLPIYILSNPSTSRRGDGAADEQPPSKKSRKSYLEIKPIEDGLYSHPFASLHVDTKADGRQHVLISSITDDWEISLLSDELLVPAEDHLTSGCFKLEKAAVSLIRICPTGSGRSAFGKALEMKKL</sequence>
<reference evidence="2 3" key="1">
    <citation type="submission" date="2020-04" db="EMBL/GenBank/DDBJ databases">
        <title>Perkinsus olseni comparative genomics.</title>
        <authorList>
            <person name="Bogema D.R."/>
        </authorList>
    </citation>
    <scope>NUCLEOTIDE SEQUENCE [LARGE SCALE GENOMIC DNA]</scope>
    <source>
        <strain evidence="2">00978-12</strain>
    </source>
</reference>
<feature type="transmembrane region" description="Helical" evidence="1">
    <location>
        <begin position="25"/>
        <end position="47"/>
    </location>
</feature>
<dbReference type="Proteomes" id="UP000541610">
    <property type="component" value="Unassembled WGS sequence"/>
</dbReference>
<keyword evidence="1" id="KW-0472">Membrane</keyword>
<dbReference type="EMBL" id="JABANP010000107">
    <property type="protein sequence ID" value="KAF4690088.1"/>
    <property type="molecule type" value="Genomic_DNA"/>
</dbReference>
<protein>
    <submittedName>
        <fullName evidence="2">Uncharacterized protein</fullName>
    </submittedName>
</protein>